<name>A0AAV7R239_PLEWA</name>
<evidence type="ECO:0000313" key="1">
    <source>
        <dbReference type="EMBL" id="KAJ1146393.1"/>
    </source>
</evidence>
<gene>
    <name evidence="1" type="ORF">NDU88_012670</name>
</gene>
<evidence type="ECO:0008006" key="3">
    <source>
        <dbReference type="Google" id="ProtNLM"/>
    </source>
</evidence>
<dbReference type="InterPro" id="IPR021109">
    <property type="entry name" value="Peptidase_aspartic_dom_sf"/>
</dbReference>
<comment type="caution">
    <text evidence="1">The sequence shown here is derived from an EMBL/GenBank/DDBJ whole genome shotgun (WGS) entry which is preliminary data.</text>
</comment>
<accession>A0AAV7R239</accession>
<dbReference type="SUPFAM" id="SSF50630">
    <property type="entry name" value="Acid proteases"/>
    <property type="match status" value="1"/>
</dbReference>
<protein>
    <recommendedName>
        <fullName evidence="3">Peptidase A2 domain-containing protein</fullName>
    </recommendedName>
</protein>
<dbReference type="AlphaFoldDB" id="A0AAV7R239"/>
<reference evidence="1" key="1">
    <citation type="journal article" date="2022" name="bioRxiv">
        <title>Sequencing and chromosome-scale assembly of the giantPleurodeles waltlgenome.</title>
        <authorList>
            <person name="Brown T."/>
            <person name="Elewa A."/>
            <person name="Iarovenko S."/>
            <person name="Subramanian E."/>
            <person name="Araus A.J."/>
            <person name="Petzold A."/>
            <person name="Susuki M."/>
            <person name="Suzuki K.-i.T."/>
            <person name="Hayashi T."/>
            <person name="Toyoda A."/>
            <person name="Oliveira C."/>
            <person name="Osipova E."/>
            <person name="Leigh N.D."/>
            <person name="Simon A."/>
            <person name="Yun M.H."/>
        </authorList>
    </citation>
    <scope>NUCLEOTIDE SEQUENCE</scope>
    <source>
        <strain evidence="1">20211129_DDA</strain>
        <tissue evidence="1">Liver</tissue>
    </source>
</reference>
<dbReference type="Gene3D" id="2.40.70.10">
    <property type="entry name" value="Acid Proteases"/>
    <property type="match status" value="1"/>
</dbReference>
<keyword evidence="2" id="KW-1185">Reference proteome</keyword>
<proteinExistence type="predicted"/>
<evidence type="ECO:0000313" key="2">
    <source>
        <dbReference type="Proteomes" id="UP001066276"/>
    </source>
</evidence>
<dbReference type="PROSITE" id="PS00141">
    <property type="entry name" value="ASP_PROTEASE"/>
    <property type="match status" value="1"/>
</dbReference>
<dbReference type="Proteomes" id="UP001066276">
    <property type="component" value="Chromosome 6"/>
</dbReference>
<organism evidence="1 2">
    <name type="scientific">Pleurodeles waltl</name>
    <name type="common">Iberian ribbed newt</name>
    <dbReference type="NCBI Taxonomy" id="8319"/>
    <lineage>
        <taxon>Eukaryota</taxon>
        <taxon>Metazoa</taxon>
        <taxon>Chordata</taxon>
        <taxon>Craniata</taxon>
        <taxon>Vertebrata</taxon>
        <taxon>Euteleostomi</taxon>
        <taxon>Amphibia</taxon>
        <taxon>Batrachia</taxon>
        <taxon>Caudata</taxon>
        <taxon>Salamandroidea</taxon>
        <taxon>Salamandridae</taxon>
        <taxon>Pleurodelinae</taxon>
        <taxon>Pleurodeles</taxon>
    </lineage>
</organism>
<dbReference type="EMBL" id="JANPWB010000010">
    <property type="protein sequence ID" value="KAJ1146393.1"/>
    <property type="molecule type" value="Genomic_DNA"/>
</dbReference>
<sequence>MADPSPHDTRAQASWGLFEGSLEDDEEEEAFLISYNENPKRHRKPQPTCEIDIEGSTVTALIDTGASVIVMGIQQYRRLQPRLPLVNSKTRIFTYGSSTPLPLKGKMSVTVKTGCREIQATFHVIATEADILLSSHFAEDLGLVPLHSE</sequence>
<dbReference type="GO" id="GO:0006508">
    <property type="term" value="P:proteolysis"/>
    <property type="evidence" value="ECO:0007669"/>
    <property type="project" value="InterPro"/>
</dbReference>
<dbReference type="GO" id="GO:0004190">
    <property type="term" value="F:aspartic-type endopeptidase activity"/>
    <property type="evidence" value="ECO:0007669"/>
    <property type="project" value="InterPro"/>
</dbReference>
<dbReference type="InterPro" id="IPR001969">
    <property type="entry name" value="Aspartic_peptidase_AS"/>
</dbReference>